<dbReference type="PANTHER" id="PTHR47691:SF3">
    <property type="entry name" value="HTH-TYPE TRANSCRIPTIONAL REGULATOR RV0890C-RELATED"/>
    <property type="match status" value="1"/>
</dbReference>
<dbReference type="InterPro" id="IPR019734">
    <property type="entry name" value="TPR_rpt"/>
</dbReference>
<comment type="caution">
    <text evidence="4">The sequence shown here is derived from an EMBL/GenBank/DDBJ whole genome shotgun (WGS) entry which is preliminary data.</text>
</comment>
<evidence type="ECO:0000256" key="2">
    <source>
        <dbReference type="SAM" id="MobiDB-lite"/>
    </source>
</evidence>
<evidence type="ECO:0000256" key="1">
    <source>
        <dbReference type="SAM" id="Coils"/>
    </source>
</evidence>
<dbReference type="SUPFAM" id="SSF48452">
    <property type="entry name" value="TPR-like"/>
    <property type="match status" value="1"/>
</dbReference>
<dbReference type="InterPro" id="IPR011990">
    <property type="entry name" value="TPR-like_helical_dom_sf"/>
</dbReference>
<gene>
    <name evidence="4" type="ORF">MVEN_02352300</name>
</gene>
<sequence>MRRLLSRISHGTESDTTRSRQTGTTHGVPHKEQAKPTKTEYAISGGKQLALTLETLAGLIPIPFLSEFVKVAIEVIETCEDATVIGKNVGGLQDRVHQLTLRIIHTVPIGGHASEDLQARIKDLQSTLNGIIKDLTEIKEQNRLLLVFFREINKEKVDNCIARVNEALEQFHVAHEIRAEELLEKITSSYSAVTEQLGRIEKTVNDINRPHTAPTTLTRQDMPPGRELFYGRQLFVDDITSLLSKEAASRVCITGPGGMGKTSLALAVMESAVVNQIFRREHQFWVPCVEAKSADLFRRILYNQLRITAESYDTLEPLIRELGASKDRRILLLDNFESTWLSGLDQDKVGDILARLTKLPHITLLVTMTSAFPPSDDIEWQHRELPSLDLVAARASFKRIYPSVTDGPKLDELLDAIDRIPLAIVLMANVGKHSRAPPEYLLEQWHKTGTEMISRGSSQSMDRTISMSVNREVVASNPEASTLLAILSLLPAGTTGSNLSWWAPTLSSHIAAVETLRTAALVEQGNGDFETSRIFVRPTIQAYMARQDRIPEEIRSIPDDVKFKGDLRAMASEQTNIQGLLMQIDVRTLRPYALDALIAFSLYQRWTKPSTVMALHALEVALAAQDDRHVAEAHYCLGRAFDDLDCYGEASQHFEDARRLYKALPDGPDRLGAGKCSMDLFGAWMFSGKSGDEMRVVLLEAMADLSYDASDRYHVACGLLGFGTFQWWSGEGKEALETLDSARGVFEDLHCPASTSECLYYMTRAYNSLKDYAKALPTAEHALAKAEQAGDPWIVSRMLSMVATALMNLEFHEEASKFCVRTLSVDQVLGSPLGIAQSLELLGYNCAAKMDIKGAQAAYESARVHFKNVASLQAEWSEARCSNNLRKLREMDRLDSAGFAALEKSDEFE</sequence>
<evidence type="ECO:0000313" key="4">
    <source>
        <dbReference type="EMBL" id="KAF7333367.1"/>
    </source>
</evidence>
<dbReference type="AlphaFoldDB" id="A0A8H6X387"/>
<evidence type="ECO:0000259" key="3">
    <source>
        <dbReference type="Pfam" id="PF20703"/>
    </source>
</evidence>
<evidence type="ECO:0000313" key="5">
    <source>
        <dbReference type="Proteomes" id="UP000620124"/>
    </source>
</evidence>
<name>A0A8H6X387_9AGAR</name>
<dbReference type="InterPro" id="IPR027417">
    <property type="entry name" value="P-loop_NTPase"/>
</dbReference>
<dbReference type="PANTHER" id="PTHR47691">
    <property type="entry name" value="REGULATOR-RELATED"/>
    <property type="match status" value="1"/>
</dbReference>
<dbReference type="Proteomes" id="UP000620124">
    <property type="component" value="Unassembled WGS sequence"/>
</dbReference>
<protein>
    <recommendedName>
        <fullName evidence="3">Novel STAND NTPase 1 domain-containing protein</fullName>
    </recommendedName>
</protein>
<dbReference type="Gene3D" id="1.20.930.20">
    <property type="entry name" value="Adaptor protein Cbl, N-terminal domain"/>
    <property type="match status" value="1"/>
</dbReference>
<feature type="domain" description="Novel STAND NTPase 1" evidence="3">
    <location>
        <begin position="226"/>
        <end position="372"/>
    </location>
</feature>
<dbReference type="Gene3D" id="3.40.50.300">
    <property type="entry name" value="P-loop containing nucleotide triphosphate hydrolases"/>
    <property type="match status" value="1"/>
</dbReference>
<dbReference type="Gene3D" id="1.25.40.10">
    <property type="entry name" value="Tetratricopeptide repeat domain"/>
    <property type="match status" value="1"/>
</dbReference>
<dbReference type="SUPFAM" id="SSF52540">
    <property type="entry name" value="P-loop containing nucleoside triphosphate hydrolases"/>
    <property type="match status" value="1"/>
</dbReference>
<organism evidence="4 5">
    <name type="scientific">Mycena venus</name>
    <dbReference type="NCBI Taxonomy" id="2733690"/>
    <lineage>
        <taxon>Eukaryota</taxon>
        <taxon>Fungi</taxon>
        <taxon>Dikarya</taxon>
        <taxon>Basidiomycota</taxon>
        <taxon>Agaricomycotina</taxon>
        <taxon>Agaricomycetes</taxon>
        <taxon>Agaricomycetidae</taxon>
        <taxon>Agaricales</taxon>
        <taxon>Marasmiineae</taxon>
        <taxon>Mycenaceae</taxon>
        <taxon>Mycena</taxon>
    </lineage>
</organism>
<dbReference type="OrthoDB" id="3052556at2759"/>
<accession>A0A8H6X387</accession>
<feature type="coiled-coil region" evidence="1">
    <location>
        <begin position="114"/>
        <end position="141"/>
    </location>
</feature>
<dbReference type="InterPro" id="IPR049052">
    <property type="entry name" value="nSTAND1"/>
</dbReference>
<dbReference type="EMBL" id="JACAZI010000029">
    <property type="protein sequence ID" value="KAF7333367.1"/>
    <property type="molecule type" value="Genomic_DNA"/>
</dbReference>
<feature type="compositionally biased region" description="Basic and acidic residues" evidence="2">
    <location>
        <begin position="29"/>
        <end position="38"/>
    </location>
</feature>
<feature type="region of interest" description="Disordered" evidence="2">
    <location>
        <begin position="1"/>
        <end position="38"/>
    </location>
</feature>
<proteinExistence type="predicted"/>
<dbReference type="Pfam" id="PF20703">
    <property type="entry name" value="nSTAND1"/>
    <property type="match status" value="1"/>
</dbReference>
<dbReference type="CDD" id="cd21037">
    <property type="entry name" value="MLKL_NTD"/>
    <property type="match status" value="1"/>
</dbReference>
<dbReference type="InterPro" id="IPR036537">
    <property type="entry name" value="Adaptor_Cbl_N_dom_sf"/>
</dbReference>
<keyword evidence="1" id="KW-0175">Coiled coil</keyword>
<keyword evidence="5" id="KW-1185">Reference proteome</keyword>
<reference evidence="4" key="1">
    <citation type="submission" date="2020-05" db="EMBL/GenBank/DDBJ databases">
        <title>Mycena genomes resolve the evolution of fungal bioluminescence.</title>
        <authorList>
            <person name="Tsai I.J."/>
        </authorList>
    </citation>
    <scope>NUCLEOTIDE SEQUENCE</scope>
    <source>
        <strain evidence="4">CCC161011</strain>
    </source>
</reference>
<dbReference type="InterPro" id="IPR059179">
    <property type="entry name" value="MLKL-like_MCAfunc"/>
</dbReference>
<dbReference type="SMART" id="SM00028">
    <property type="entry name" value="TPR"/>
    <property type="match status" value="2"/>
</dbReference>
<dbReference type="GO" id="GO:0007166">
    <property type="term" value="P:cell surface receptor signaling pathway"/>
    <property type="evidence" value="ECO:0007669"/>
    <property type="project" value="InterPro"/>
</dbReference>
<dbReference type="CDD" id="cd00267">
    <property type="entry name" value="ABC_ATPase"/>
    <property type="match status" value="1"/>
</dbReference>